<dbReference type="PANTHER" id="PTHR11062:SF376">
    <property type="entry name" value="EXOSTOSIN FAMILY PROTEIN"/>
    <property type="match status" value="1"/>
</dbReference>
<dbReference type="GO" id="GO:0000139">
    <property type="term" value="C:Golgi membrane"/>
    <property type="evidence" value="ECO:0007669"/>
    <property type="project" value="UniProtKB-SubCell"/>
</dbReference>
<comment type="subcellular location">
    <subcellularLocation>
        <location evidence="1">Golgi apparatus membrane</location>
        <topology evidence="1">Single-pass type II membrane protein</topology>
    </subcellularLocation>
</comment>
<dbReference type="GO" id="GO:0016757">
    <property type="term" value="F:glycosyltransferase activity"/>
    <property type="evidence" value="ECO:0007669"/>
    <property type="project" value="InterPro"/>
</dbReference>
<reference evidence="7" key="1">
    <citation type="journal article" date="2016" name="Nat. Commun.">
        <title>The Gonium pectorale genome demonstrates co-option of cell cycle regulation during the evolution of multicellularity.</title>
        <authorList>
            <person name="Hanschen E.R."/>
            <person name="Marriage T.N."/>
            <person name="Ferris P.J."/>
            <person name="Hamaji T."/>
            <person name="Toyoda A."/>
            <person name="Fujiyama A."/>
            <person name="Neme R."/>
            <person name="Noguchi H."/>
            <person name="Minakuchi Y."/>
            <person name="Suzuki M."/>
            <person name="Kawai-Toyooka H."/>
            <person name="Smith D.R."/>
            <person name="Sparks H."/>
            <person name="Anderson J."/>
            <person name="Bakaric R."/>
            <person name="Luria V."/>
            <person name="Karger A."/>
            <person name="Kirschner M.W."/>
            <person name="Durand P.M."/>
            <person name="Michod R.E."/>
            <person name="Nozaki H."/>
            <person name="Olson B.J."/>
        </authorList>
    </citation>
    <scope>NUCLEOTIDE SEQUENCE [LARGE SCALE GENOMIC DNA]</scope>
    <source>
        <strain evidence="7">NIES-2863</strain>
    </source>
</reference>
<dbReference type="AlphaFoldDB" id="A0A150G8Q0"/>
<evidence type="ECO:0000256" key="3">
    <source>
        <dbReference type="ARBA" id="ARBA00023034"/>
    </source>
</evidence>
<dbReference type="InterPro" id="IPR004263">
    <property type="entry name" value="Exostosin"/>
</dbReference>
<dbReference type="InterPro" id="IPR000742">
    <property type="entry name" value="EGF"/>
</dbReference>
<dbReference type="Pfam" id="PF03016">
    <property type="entry name" value="Exostosin_GT47"/>
    <property type="match status" value="2"/>
</dbReference>
<dbReference type="PANTHER" id="PTHR11062">
    <property type="entry name" value="EXOSTOSIN HEPARAN SULFATE GLYCOSYLTRANSFERASE -RELATED"/>
    <property type="match status" value="1"/>
</dbReference>
<keyword evidence="7" id="KW-1185">Reference proteome</keyword>
<dbReference type="STRING" id="33097.A0A150G8Q0"/>
<evidence type="ECO:0000256" key="1">
    <source>
        <dbReference type="ARBA" id="ARBA00004323"/>
    </source>
</evidence>
<dbReference type="InterPro" id="IPR040911">
    <property type="entry name" value="Exostosin_GT47"/>
</dbReference>
<sequence length="469" mass="53004">MTGPSCSSPVTSLGRLCKHYGFFSVADCIAVTPLRCLNACNGRGRCYAGWCHCKEGYYGADCSLSLDSNGRPEQLAGMGYTPAPGGPRIYIYELPPRFTTHKNLDKFDRPLYAHLWKRIISSGHRTLDPQEADFFYVPVDFRYLYSEASLVLQYVQQTWPYWNATGGAKHLLLSTSDLGGCEGRELMRIRNITALSVWMEQPERNITFYFSGKICGDNKDPKPDTSTWPICQTPTNPLYSAGMRQQVYFHHSRRPGYMIVPRSASYVRDMSTAKFCLAPTGGGHGKRQVLVARFGCIPVPITDYVLQPYEPELDWNAFSVPVLEADVPKMHTILAAIDDDKLRRMQRAVACASRHLWWSSMWGGIFGDDGRYDAFATLMEILRVKSLHPDAPPEKYRQLDERFRRFTDCELDEPAQANVTLCSYGYDRGLEHVAPTPYCKWQQYGKYGIPGGAICEGALNVAQCPRPWQ</sequence>
<dbReference type="PROSITE" id="PS01186">
    <property type="entry name" value="EGF_2"/>
    <property type="match status" value="1"/>
</dbReference>
<comment type="similarity">
    <text evidence="2">Belongs to the glycosyltransferase 47 family.</text>
</comment>
<name>A0A150G8Q0_GONPE</name>
<evidence type="ECO:0000313" key="6">
    <source>
        <dbReference type="EMBL" id="KXZ46236.1"/>
    </source>
</evidence>
<evidence type="ECO:0000256" key="2">
    <source>
        <dbReference type="ARBA" id="ARBA00010271"/>
    </source>
</evidence>
<dbReference type="EMBL" id="LSYV01000046">
    <property type="protein sequence ID" value="KXZ46236.1"/>
    <property type="molecule type" value="Genomic_DNA"/>
</dbReference>
<dbReference type="PROSITE" id="PS00022">
    <property type="entry name" value="EGF_1"/>
    <property type="match status" value="1"/>
</dbReference>
<feature type="domain" description="EGF-like" evidence="4 5">
    <location>
        <begin position="51"/>
        <end position="62"/>
    </location>
</feature>
<accession>A0A150G8Q0</accession>
<evidence type="ECO:0000259" key="4">
    <source>
        <dbReference type="PROSITE" id="PS00022"/>
    </source>
</evidence>
<organism evidence="6 7">
    <name type="scientific">Gonium pectorale</name>
    <name type="common">Green alga</name>
    <dbReference type="NCBI Taxonomy" id="33097"/>
    <lineage>
        <taxon>Eukaryota</taxon>
        <taxon>Viridiplantae</taxon>
        <taxon>Chlorophyta</taxon>
        <taxon>core chlorophytes</taxon>
        <taxon>Chlorophyceae</taxon>
        <taxon>CS clade</taxon>
        <taxon>Chlamydomonadales</taxon>
        <taxon>Volvocaceae</taxon>
        <taxon>Gonium</taxon>
    </lineage>
</organism>
<comment type="caution">
    <text evidence="6">The sequence shown here is derived from an EMBL/GenBank/DDBJ whole genome shotgun (WGS) entry which is preliminary data.</text>
</comment>
<protein>
    <recommendedName>
        <fullName evidence="4 5">EGF-like domain-containing protein</fullName>
    </recommendedName>
</protein>
<dbReference type="Gene3D" id="2.10.25.10">
    <property type="entry name" value="Laminin"/>
    <property type="match status" value="1"/>
</dbReference>
<evidence type="ECO:0000313" key="7">
    <source>
        <dbReference type="Proteomes" id="UP000075714"/>
    </source>
</evidence>
<proteinExistence type="inferred from homology"/>
<keyword evidence="3" id="KW-0333">Golgi apparatus</keyword>
<dbReference type="Proteomes" id="UP000075714">
    <property type="component" value="Unassembled WGS sequence"/>
</dbReference>
<gene>
    <name evidence="6" type="ORF">GPECTOR_45g106</name>
</gene>
<evidence type="ECO:0000259" key="5">
    <source>
        <dbReference type="PROSITE" id="PS01186"/>
    </source>
</evidence>
<dbReference type="OrthoDB" id="1924787at2759"/>